<organism evidence="2 3">
    <name type="scientific">Nonomuraea spiralis</name>
    <dbReference type="NCBI Taxonomy" id="46182"/>
    <lineage>
        <taxon>Bacteria</taxon>
        <taxon>Bacillati</taxon>
        <taxon>Actinomycetota</taxon>
        <taxon>Actinomycetes</taxon>
        <taxon>Streptosporangiales</taxon>
        <taxon>Streptosporangiaceae</taxon>
        <taxon>Nonomuraea</taxon>
    </lineage>
</organism>
<dbReference type="InterPro" id="IPR025296">
    <property type="entry name" value="DUF4158"/>
</dbReference>
<dbReference type="Proteomes" id="UP001589647">
    <property type="component" value="Unassembled WGS sequence"/>
</dbReference>
<name>A0ABV5IN87_9ACTN</name>
<evidence type="ECO:0000259" key="1">
    <source>
        <dbReference type="Pfam" id="PF13700"/>
    </source>
</evidence>
<comment type="caution">
    <text evidence="2">The sequence shown here is derived from an EMBL/GenBank/DDBJ whole genome shotgun (WGS) entry which is preliminary data.</text>
</comment>
<sequence>MRHVAAQPGIEDPSCVKHYAERDRTRLEHTWKIAKASGLKDFSARPRANQQRTTSPAGAARNLASGRFRYFWASAACDVCW</sequence>
<dbReference type="Pfam" id="PF13700">
    <property type="entry name" value="DUF4158"/>
    <property type="match status" value="1"/>
</dbReference>
<keyword evidence="3" id="KW-1185">Reference proteome</keyword>
<evidence type="ECO:0000313" key="2">
    <source>
        <dbReference type="EMBL" id="MFB9205465.1"/>
    </source>
</evidence>
<dbReference type="RefSeq" id="WP_189652179.1">
    <property type="nucleotide sequence ID" value="NZ_BMRC01000025.1"/>
</dbReference>
<protein>
    <submittedName>
        <fullName evidence="2">DUF4158 domain-containing protein</fullName>
    </submittedName>
</protein>
<gene>
    <name evidence="2" type="ORF">ACFFV7_30025</name>
</gene>
<accession>A0ABV5IN87</accession>
<evidence type="ECO:0000313" key="3">
    <source>
        <dbReference type="Proteomes" id="UP001589647"/>
    </source>
</evidence>
<feature type="domain" description="DUF4158" evidence="1">
    <location>
        <begin position="2"/>
        <end position="52"/>
    </location>
</feature>
<dbReference type="EMBL" id="JBHMEI010000029">
    <property type="protein sequence ID" value="MFB9205465.1"/>
    <property type="molecule type" value="Genomic_DNA"/>
</dbReference>
<reference evidence="2 3" key="1">
    <citation type="submission" date="2024-09" db="EMBL/GenBank/DDBJ databases">
        <authorList>
            <person name="Sun Q."/>
            <person name="Mori K."/>
        </authorList>
    </citation>
    <scope>NUCLEOTIDE SEQUENCE [LARGE SCALE GENOMIC DNA]</scope>
    <source>
        <strain evidence="2 3">CCM 3426</strain>
    </source>
</reference>
<proteinExistence type="predicted"/>